<accession>A0A7T0BUD1</accession>
<evidence type="ECO:0000256" key="1">
    <source>
        <dbReference type="SAM" id="MobiDB-lite"/>
    </source>
</evidence>
<proteinExistence type="predicted"/>
<dbReference type="PANTHER" id="PTHR23011:SF28">
    <property type="entry name" value="CYCLIC NUCLEOTIDE-BINDING DOMAIN CONTAINING PROTEIN"/>
    <property type="match status" value="1"/>
</dbReference>
<gene>
    <name evidence="3" type="ORF">G3M70_03640</name>
</gene>
<dbReference type="KEGG" id="nli:G3M70_03640"/>
<dbReference type="Pfam" id="PF00027">
    <property type="entry name" value="cNMP_binding"/>
    <property type="match status" value="1"/>
</dbReference>
<protein>
    <submittedName>
        <fullName evidence="3">Cyclic nucleotide-binding domain-containing protein</fullName>
    </submittedName>
</protein>
<dbReference type="CDD" id="cd00038">
    <property type="entry name" value="CAP_ED"/>
    <property type="match status" value="1"/>
</dbReference>
<evidence type="ECO:0000313" key="4">
    <source>
        <dbReference type="Proteomes" id="UP000594688"/>
    </source>
</evidence>
<evidence type="ECO:0000259" key="2">
    <source>
        <dbReference type="PROSITE" id="PS50042"/>
    </source>
</evidence>
<dbReference type="AlphaFoldDB" id="A0A7T0BUD1"/>
<dbReference type="Gene3D" id="2.60.120.10">
    <property type="entry name" value="Jelly Rolls"/>
    <property type="match status" value="1"/>
</dbReference>
<dbReference type="InterPro" id="IPR018488">
    <property type="entry name" value="cNMP-bd_CS"/>
</dbReference>
<dbReference type="SMART" id="SM00100">
    <property type="entry name" value="cNMP"/>
    <property type="match status" value="1"/>
</dbReference>
<dbReference type="EMBL" id="CP048685">
    <property type="protein sequence ID" value="QPJ61028.1"/>
    <property type="molecule type" value="Genomic_DNA"/>
</dbReference>
<evidence type="ECO:0000313" key="3">
    <source>
        <dbReference type="EMBL" id="QPJ61028.1"/>
    </source>
</evidence>
<dbReference type="InterPro" id="IPR000595">
    <property type="entry name" value="cNMP-bd_dom"/>
</dbReference>
<organism evidence="3 4">
    <name type="scientific">Candidatus Nitronauta litoralis</name>
    <dbReference type="NCBI Taxonomy" id="2705533"/>
    <lineage>
        <taxon>Bacteria</taxon>
        <taxon>Pseudomonadati</taxon>
        <taxon>Nitrospinota/Tectimicrobiota group</taxon>
        <taxon>Nitrospinota</taxon>
        <taxon>Nitrospinia</taxon>
        <taxon>Nitrospinales</taxon>
        <taxon>Nitrospinaceae</taxon>
        <taxon>Candidatus Nitronauta</taxon>
    </lineage>
</organism>
<dbReference type="PROSITE" id="PS00889">
    <property type="entry name" value="CNMP_BINDING_2"/>
    <property type="match status" value="1"/>
</dbReference>
<sequence length="127" mass="14233">MGVFVRRKISKGKYIIRQGTHGTSAFIIERGTVEVFQIDANGDKKELAVLKEKDVFGEMALISDCVRTANVRALEDCVVSVLTQEIYKKLPPDNPGIKRIRSIMTSRLSQMKNKSNPQTQNPEEPAI</sequence>
<name>A0A7T0BUD1_9BACT</name>
<dbReference type="InterPro" id="IPR014710">
    <property type="entry name" value="RmlC-like_jellyroll"/>
</dbReference>
<feature type="domain" description="Cyclic nucleotide-binding" evidence="2">
    <location>
        <begin position="1"/>
        <end position="90"/>
    </location>
</feature>
<dbReference type="PRINTS" id="PR00103">
    <property type="entry name" value="CAMPKINASE"/>
</dbReference>
<dbReference type="PROSITE" id="PS50042">
    <property type="entry name" value="CNMP_BINDING_3"/>
    <property type="match status" value="1"/>
</dbReference>
<dbReference type="Proteomes" id="UP000594688">
    <property type="component" value="Chromosome"/>
</dbReference>
<reference evidence="3 4" key="1">
    <citation type="submission" date="2020-02" db="EMBL/GenBank/DDBJ databases">
        <title>Genomic and physiological characterization of two novel Nitrospinaceae genera.</title>
        <authorList>
            <person name="Mueller A.J."/>
            <person name="Jung M.-Y."/>
            <person name="Strachan C.R."/>
            <person name="Herbold C.W."/>
            <person name="Kirkegaard R.H."/>
            <person name="Daims H."/>
        </authorList>
    </citation>
    <scope>NUCLEOTIDE SEQUENCE [LARGE SCALE GENOMIC DNA]</scope>
    <source>
        <strain evidence="3">EB</strain>
    </source>
</reference>
<dbReference type="PANTHER" id="PTHR23011">
    <property type="entry name" value="CYCLIC NUCLEOTIDE-BINDING DOMAIN CONTAINING PROTEIN"/>
    <property type="match status" value="1"/>
</dbReference>
<dbReference type="SUPFAM" id="SSF51206">
    <property type="entry name" value="cAMP-binding domain-like"/>
    <property type="match status" value="1"/>
</dbReference>
<dbReference type="InterPro" id="IPR018490">
    <property type="entry name" value="cNMP-bd_dom_sf"/>
</dbReference>
<feature type="region of interest" description="Disordered" evidence="1">
    <location>
        <begin position="107"/>
        <end position="127"/>
    </location>
</feature>